<evidence type="ECO:0000259" key="2">
    <source>
        <dbReference type="Pfam" id="PF01397"/>
    </source>
</evidence>
<keyword evidence="1" id="KW-0460">Magnesium</keyword>
<dbReference type="Proteomes" id="UP000593572">
    <property type="component" value="Unassembled WGS sequence"/>
</dbReference>
<proteinExistence type="predicted"/>
<evidence type="ECO:0000313" key="3">
    <source>
        <dbReference type="EMBL" id="MBA0557481.1"/>
    </source>
</evidence>
<dbReference type="AlphaFoldDB" id="A0A7J8LYG4"/>
<keyword evidence="4" id="KW-1185">Reference proteome</keyword>
<evidence type="ECO:0000256" key="1">
    <source>
        <dbReference type="ARBA" id="ARBA00022842"/>
    </source>
</evidence>
<feature type="domain" description="Terpene synthase N-terminal" evidence="2">
    <location>
        <begin position="61"/>
        <end position="165"/>
    </location>
</feature>
<evidence type="ECO:0000313" key="4">
    <source>
        <dbReference type="Proteomes" id="UP000593572"/>
    </source>
</evidence>
<accession>A0A7J8LYG4</accession>
<dbReference type="InterPro" id="IPR008930">
    <property type="entry name" value="Terpenoid_cyclase/PrenylTrfase"/>
</dbReference>
<sequence length="165" mass="18743">MALRLLTAVPSSSFIRSQSKGTSNRSNVNNLSVVGASKAVATANVSDQKIVRRSANYHPPIWDYDYIQSLKSDYLAESFNEQAIRLVGEVRMMLENVMDPVEKLELIDTLQRLGLSYHFQNETKRILDDIHARADQGKVLWKEGSLYATALEFRLLRQHGYNVTQ</sequence>
<dbReference type="PANTHER" id="PTHR31225">
    <property type="entry name" value="OS04G0344100 PROTEIN-RELATED"/>
    <property type="match status" value="1"/>
</dbReference>
<feature type="non-terminal residue" evidence="3">
    <location>
        <position position="165"/>
    </location>
</feature>
<comment type="caution">
    <text evidence="3">The sequence shown here is derived from an EMBL/GenBank/DDBJ whole genome shotgun (WGS) entry which is preliminary data.</text>
</comment>
<dbReference type="PANTHER" id="PTHR31225:SF9">
    <property type="entry name" value="TERPENE SYNTHASE 10"/>
    <property type="match status" value="1"/>
</dbReference>
<dbReference type="InterPro" id="IPR001906">
    <property type="entry name" value="Terpene_synth_N"/>
</dbReference>
<name>A0A7J8LYG4_9ROSI</name>
<dbReference type="GO" id="GO:0010333">
    <property type="term" value="F:terpene synthase activity"/>
    <property type="evidence" value="ECO:0007669"/>
    <property type="project" value="InterPro"/>
</dbReference>
<dbReference type="Pfam" id="PF01397">
    <property type="entry name" value="Terpene_synth"/>
    <property type="match status" value="1"/>
</dbReference>
<reference evidence="3 4" key="1">
    <citation type="journal article" date="2019" name="Genome Biol. Evol.">
        <title>Insights into the evolution of the New World diploid cottons (Gossypium, subgenus Houzingenia) based on genome sequencing.</title>
        <authorList>
            <person name="Grover C.E."/>
            <person name="Arick M.A. 2nd"/>
            <person name="Thrash A."/>
            <person name="Conover J.L."/>
            <person name="Sanders W.S."/>
            <person name="Peterson D.G."/>
            <person name="Frelichowski J.E."/>
            <person name="Scheffler J.A."/>
            <person name="Scheffler B.E."/>
            <person name="Wendel J.F."/>
        </authorList>
    </citation>
    <scope>NUCLEOTIDE SEQUENCE [LARGE SCALE GENOMIC DNA]</scope>
    <source>
        <strain evidence="3">157</strain>
        <tissue evidence="3">Leaf</tissue>
    </source>
</reference>
<dbReference type="InterPro" id="IPR050148">
    <property type="entry name" value="Terpene_synthase-like"/>
</dbReference>
<dbReference type="InterPro" id="IPR036965">
    <property type="entry name" value="Terpene_synth_N_sf"/>
</dbReference>
<organism evidence="3 4">
    <name type="scientific">Gossypium lobatum</name>
    <dbReference type="NCBI Taxonomy" id="34289"/>
    <lineage>
        <taxon>Eukaryota</taxon>
        <taxon>Viridiplantae</taxon>
        <taxon>Streptophyta</taxon>
        <taxon>Embryophyta</taxon>
        <taxon>Tracheophyta</taxon>
        <taxon>Spermatophyta</taxon>
        <taxon>Magnoliopsida</taxon>
        <taxon>eudicotyledons</taxon>
        <taxon>Gunneridae</taxon>
        <taxon>Pentapetalae</taxon>
        <taxon>rosids</taxon>
        <taxon>malvids</taxon>
        <taxon>Malvales</taxon>
        <taxon>Malvaceae</taxon>
        <taxon>Malvoideae</taxon>
        <taxon>Gossypium</taxon>
    </lineage>
</organism>
<dbReference type="GO" id="GO:0016114">
    <property type="term" value="P:terpenoid biosynthetic process"/>
    <property type="evidence" value="ECO:0007669"/>
    <property type="project" value="InterPro"/>
</dbReference>
<gene>
    <name evidence="3" type="ORF">Golob_014550</name>
</gene>
<dbReference type="SUPFAM" id="SSF48239">
    <property type="entry name" value="Terpenoid cyclases/Protein prenyltransferases"/>
    <property type="match status" value="1"/>
</dbReference>
<protein>
    <recommendedName>
        <fullName evidence="2">Terpene synthase N-terminal domain-containing protein</fullName>
    </recommendedName>
</protein>
<dbReference type="EMBL" id="JABEZX010000006">
    <property type="protein sequence ID" value="MBA0557481.1"/>
    <property type="molecule type" value="Genomic_DNA"/>
</dbReference>
<dbReference type="Gene3D" id="1.50.10.130">
    <property type="entry name" value="Terpene synthase, N-terminal domain"/>
    <property type="match status" value="1"/>
</dbReference>